<gene>
    <name evidence="2" type="ORF">SAMN05660429_01159</name>
</gene>
<dbReference type="AlphaFoldDB" id="A0A1I0CD23"/>
<dbReference type="EMBL" id="FOHK01000005">
    <property type="protein sequence ID" value="SET17481.1"/>
    <property type="molecule type" value="Genomic_DNA"/>
</dbReference>
<evidence type="ECO:0000313" key="3">
    <source>
        <dbReference type="Proteomes" id="UP000199308"/>
    </source>
</evidence>
<dbReference type="Proteomes" id="UP000199308">
    <property type="component" value="Unassembled WGS sequence"/>
</dbReference>
<dbReference type="InterPro" id="IPR029058">
    <property type="entry name" value="AB_hydrolase_fold"/>
</dbReference>
<dbReference type="PIRSF" id="PIRSF037442">
    <property type="entry name" value="UCP037442_abhydr"/>
    <property type="match status" value="1"/>
</dbReference>
<organism evidence="2 3">
    <name type="scientific">Thalassotalea agarivorans</name>
    <name type="common">Thalassomonas agarivorans</name>
    <dbReference type="NCBI Taxonomy" id="349064"/>
    <lineage>
        <taxon>Bacteria</taxon>
        <taxon>Pseudomonadati</taxon>
        <taxon>Pseudomonadota</taxon>
        <taxon>Gammaproteobacteria</taxon>
        <taxon>Alteromonadales</taxon>
        <taxon>Colwelliaceae</taxon>
        <taxon>Thalassotalea</taxon>
    </lineage>
</organism>
<dbReference type="InterPro" id="IPR017208">
    <property type="entry name" value="UCP037442_abhydr"/>
</dbReference>
<evidence type="ECO:0000313" key="2">
    <source>
        <dbReference type="EMBL" id="SET17481.1"/>
    </source>
</evidence>
<evidence type="ECO:0000259" key="1">
    <source>
        <dbReference type="Pfam" id="PF12146"/>
    </source>
</evidence>
<dbReference type="RefSeq" id="WP_093328427.1">
    <property type="nucleotide sequence ID" value="NZ_AP027363.1"/>
</dbReference>
<feature type="domain" description="Serine aminopeptidase S33" evidence="1">
    <location>
        <begin position="28"/>
        <end position="120"/>
    </location>
</feature>
<reference evidence="2 3" key="1">
    <citation type="submission" date="2016-10" db="EMBL/GenBank/DDBJ databases">
        <authorList>
            <person name="de Groot N.N."/>
        </authorList>
    </citation>
    <scope>NUCLEOTIDE SEQUENCE [LARGE SCALE GENOMIC DNA]</scope>
    <source>
        <strain evidence="2 3">DSM 19706</strain>
    </source>
</reference>
<dbReference type="GO" id="GO:0016787">
    <property type="term" value="F:hydrolase activity"/>
    <property type="evidence" value="ECO:0007669"/>
    <property type="project" value="UniProtKB-KW"/>
</dbReference>
<dbReference type="OrthoDB" id="9785076at2"/>
<name>A0A1I0CD23_THASX</name>
<proteinExistence type="predicted"/>
<keyword evidence="2" id="KW-0378">Hydrolase</keyword>
<dbReference type="STRING" id="349064.SAMN05660429_01159"/>
<keyword evidence="3" id="KW-1185">Reference proteome</keyword>
<dbReference type="Gene3D" id="3.40.50.1820">
    <property type="entry name" value="alpha/beta hydrolase"/>
    <property type="match status" value="1"/>
</dbReference>
<protein>
    <submittedName>
        <fullName evidence="2">Predicted alpha/beta hydrolase</fullName>
    </submittedName>
</protein>
<sequence length="287" mass="32269">MPQHQTIDITCADNTVLAATIFTPAITPKGAVLIAPATGIKRAFYFAFAEFLAEQGYIALTFDNRGIGDSLEGHIKHCNASLQQWGELDLTAALNYLQTHYPDFQYHLVGHSAGGQLIGLMPNADQLASVCNIACSSGRLRNMRFSYQLQAHFFMNMFIPVSNAIFGYTQSSWVGMGEPLPKRVARQWQQWCNGSGYVKMAFGKTISKHYYDTLTVPSLWLNAIDDDIANERNLDDMLSVFTKLPAETRMLSPQQYGLTEIGHMKFFSRKAKVLWPMTLDWIEQHTL</sequence>
<accession>A0A1I0CD23</accession>
<dbReference type="SUPFAM" id="SSF53474">
    <property type="entry name" value="alpha/beta-Hydrolases"/>
    <property type="match status" value="1"/>
</dbReference>
<dbReference type="InterPro" id="IPR022742">
    <property type="entry name" value="Hydrolase_4"/>
</dbReference>
<dbReference type="Pfam" id="PF12146">
    <property type="entry name" value="Hydrolase_4"/>
    <property type="match status" value="1"/>
</dbReference>